<accession>A0A8X6WJ74</accession>
<name>A0A8X6WJ74_TRICX</name>
<comment type="caution">
    <text evidence="1">The sequence shown here is derived from an EMBL/GenBank/DDBJ whole genome shotgun (WGS) entry which is preliminary data.</text>
</comment>
<sequence length="80" mass="8808">MAVTITKSHIFGFFKFFLSMGHSQTIGVSRGYDFTNRLSFSFACCLYFGGHCAAATLHSSTPQVVRACLDMHGGHFELPL</sequence>
<dbReference type="Proteomes" id="UP000887159">
    <property type="component" value="Unassembled WGS sequence"/>
</dbReference>
<protein>
    <submittedName>
        <fullName evidence="1">Uncharacterized protein</fullName>
    </submittedName>
</protein>
<organism evidence="1 2">
    <name type="scientific">Trichonephila clavipes</name>
    <name type="common">Golden silk orbweaver</name>
    <name type="synonym">Nephila clavipes</name>
    <dbReference type="NCBI Taxonomy" id="2585209"/>
    <lineage>
        <taxon>Eukaryota</taxon>
        <taxon>Metazoa</taxon>
        <taxon>Ecdysozoa</taxon>
        <taxon>Arthropoda</taxon>
        <taxon>Chelicerata</taxon>
        <taxon>Arachnida</taxon>
        <taxon>Araneae</taxon>
        <taxon>Araneomorphae</taxon>
        <taxon>Entelegynae</taxon>
        <taxon>Araneoidea</taxon>
        <taxon>Nephilidae</taxon>
        <taxon>Trichonephila</taxon>
    </lineage>
</organism>
<dbReference type="EMBL" id="BMAU01021435">
    <property type="protein sequence ID" value="GFY36068.1"/>
    <property type="molecule type" value="Genomic_DNA"/>
</dbReference>
<dbReference type="AlphaFoldDB" id="A0A8X6WJ74"/>
<evidence type="ECO:0000313" key="2">
    <source>
        <dbReference type="Proteomes" id="UP000887159"/>
    </source>
</evidence>
<proteinExistence type="predicted"/>
<gene>
    <name evidence="1" type="ORF">TNCV_4844401</name>
</gene>
<keyword evidence="2" id="KW-1185">Reference proteome</keyword>
<evidence type="ECO:0000313" key="1">
    <source>
        <dbReference type="EMBL" id="GFY36068.1"/>
    </source>
</evidence>
<reference evidence="1" key="1">
    <citation type="submission" date="2020-08" db="EMBL/GenBank/DDBJ databases">
        <title>Multicomponent nature underlies the extraordinary mechanical properties of spider dragline silk.</title>
        <authorList>
            <person name="Kono N."/>
            <person name="Nakamura H."/>
            <person name="Mori M."/>
            <person name="Yoshida Y."/>
            <person name="Ohtoshi R."/>
            <person name="Malay A.D."/>
            <person name="Moran D.A.P."/>
            <person name="Tomita M."/>
            <person name="Numata K."/>
            <person name="Arakawa K."/>
        </authorList>
    </citation>
    <scope>NUCLEOTIDE SEQUENCE</scope>
</reference>